<sequence>MNGKVRFPSYPKPITQNLCLLNPTRIRQKFDKLACPQPQYPWGSPPLLRLPGLACQQSPKVKAHLHYRHCCPPI</sequence>
<proteinExistence type="predicted"/>
<evidence type="ECO:0000313" key="1">
    <source>
        <dbReference type="EMBL" id="KIK04062.1"/>
    </source>
</evidence>
<reference evidence="2" key="2">
    <citation type="submission" date="2015-01" db="EMBL/GenBank/DDBJ databases">
        <title>Evolutionary Origins and Diversification of the Mycorrhizal Mutualists.</title>
        <authorList>
            <consortium name="DOE Joint Genome Institute"/>
            <consortium name="Mycorrhizal Genomics Consortium"/>
            <person name="Kohler A."/>
            <person name="Kuo A."/>
            <person name="Nagy L.G."/>
            <person name="Floudas D."/>
            <person name="Copeland A."/>
            <person name="Barry K.W."/>
            <person name="Cichocki N."/>
            <person name="Veneault-Fourrey C."/>
            <person name="LaButti K."/>
            <person name="Lindquist E.A."/>
            <person name="Lipzen A."/>
            <person name="Lundell T."/>
            <person name="Morin E."/>
            <person name="Murat C."/>
            <person name="Riley R."/>
            <person name="Ohm R."/>
            <person name="Sun H."/>
            <person name="Tunlid A."/>
            <person name="Henrissat B."/>
            <person name="Grigoriev I.V."/>
            <person name="Hibbett D.S."/>
            <person name="Martin F."/>
        </authorList>
    </citation>
    <scope>NUCLEOTIDE SEQUENCE [LARGE SCALE GENOMIC DNA]</scope>
    <source>
        <strain evidence="2">LaAM-08-1</strain>
    </source>
</reference>
<organism evidence="1 2">
    <name type="scientific">Laccaria amethystina LaAM-08-1</name>
    <dbReference type="NCBI Taxonomy" id="1095629"/>
    <lineage>
        <taxon>Eukaryota</taxon>
        <taxon>Fungi</taxon>
        <taxon>Dikarya</taxon>
        <taxon>Basidiomycota</taxon>
        <taxon>Agaricomycotina</taxon>
        <taxon>Agaricomycetes</taxon>
        <taxon>Agaricomycetidae</taxon>
        <taxon>Agaricales</taxon>
        <taxon>Agaricineae</taxon>
        <taxon>Hydnangiaceae</taxon>
        <taxon>Laccaria</taxon>
    </lineage>
</organism>
<keyword evidence="2" id="KW-1185">Reference proteome</keyword>
<protein>
    <submittedName>
        <fullName evidence="1">Uncharacterized protein</fullName>
    </submittedName>
</protein>
<dbReference type="Proteomes" id="UP000054477">
    <property type="component" value="Unassembled WGS sequence"/>
</dbReference>
<dbReference type="HOGENOM" id="CLU_2688207_0_0_1"/>
<reference evidence="1 2" key="1">
    <citation type="submission" date="2014-04" db="EMBL/GenBank/DDBJ databases">
        <authorList>
            <consortium name="DOE Joint Genome Institute"/>
            <person name="Kuo A."/>
            <person name="Kohler A."/>
            <person name="Nagy L.G."/>
            <person name="Floudas D."/>
            <person name="Copeland A."/>
            <person name="Barry K.W."/>
            <person name="Cichocki N."/>
            <person name="Veneault-Fourrey C."/>
            <person name="LaButti K."/>
            <person name="Lindquist E.A."/>
            <person name="Lipzen A."/>
            <person name="Lundell T."/>
            <person name="Morin E."/>
            <person name="Murat C."/>
            <person name="Sun H."/>
            <person name="Tunlid A."/>
            <person name="Henrissat B."/>
            <person name="Grigoriev I.V."/>
            <person name="Hibbett D.S."/>
            <person name="Martin F."/>
            <person name="Nordberg H.P."/>
            <person name="Cantor M.N."/>
            <person name="Hua S.X."/>
        </authorList>
    </citation>
    <scope>NUCLEOTIDE SEQUENCE [LARGE SCALE GENOMIC DNA]</scope>
    <source>
        <strain evidence="1 2">LaAM-08-1</strain>
    </source>
</reference>
<evidence type="ECO:0000313" key="2">
    <source>
        <dbReference type="Proteomes" id="UP000054477"/>
    </source>
</evidence>
<name>A0A0C9Y207_9AGAR</name>
<dbReference type="EMBL" id="KN838573">
    <property type="protein sequence ID" value="KIK04062.1"/>
    <property type="molecule type" value="Genomic_DNA"/>
</dbReference>
<dbReference type="AlphaFoldDB" id="A0A0C9Y207"/>
<accession>A0A0C9Y207</accession>
<gene>
    <name evidence="1" type="ORF">K443DRAFT_676199</name>
</gene>